<evidence type="ECO:0000256" key="11">
    <source>
        <dbReference type="PROSITE-ProRule" id="PRU00042"/>
    </source>
</evidence>
<evidence type="ECO:0000259" key="16">
    <source>
        <dbReference type="PROSITE" id="PS50805"/>
    </source>
</evidence>
<dbReference type="Proteomes" id="UP001652624">
    <property type="component" value="Chromosome 20"/>
</dbReference>
<feature type="domain" description="C2H2-type" evidence="14">
    <location>
        <begin position="671"/>
        <end position="698"/>
    </location>
</feature>
<dbReference type="PANTHER" id="PTHR24393">
    <property type="entry name" value="ZINC FINGER PROTEIN"/>
    <property type="match status" value="1"/>
</dbReference>
<keyword evidence="5 11" id="KW-0863">Zinc-finger</keyword>
<reference evidence="18 19" key="1">
    <citation type="submission" date="2025-05" db="UniProtKB">
        <authorList>
            <consortium name="RefSeq"/>
        </authorList>
    </citation>
    <scope>IDENTIFICATION</scope>
</reference>
<dbReference type="PROSITE" id="PS50805">
    <property type="entry name" value="KRAB"/>
    <property type="match status" value="1"/>
</dbReference>
<dbReference type="Gene3D" id="3.30.160.60">
    <property type="entry name" value="Classic Zinc Finger"/>
    <property type="match status" value="7"/>
</dbReference>
<dbReference type="InterPro" id="IPR036051">
    <property type="entry name" value="KRAB_dom_sf"/>
</dbReference>
<dbReference type="Pfam" id="PF02023">
    <property type="entry name" value="SCAN"/>
    <property type="match status" value="1"/>
</dbReference>
<keyword evidence="9" id="KW-0804">Transcription</keyword>
<evidence type="ECO:0000256" key="1">
    <source>
        <dbReference type="ARBA" id="ARBA00004123"/>
    </source>
</evidence>
<feature type="compositionally biased region" description="Polar residues" evidence="13">
    <location>
        <begin position="243"/>
        <end position="259"/>
    </location>
</feature>
<evidence type="ECO:0000256" key="2">
    <source>
        <dbReference type="ARBA" id="ARBA00006991"/>
    </source>
</evidence>
<gene>
    <name evidence="18 19" type="primary">ZNF202</name>
</gene>
<accession>A0ABM3WGY7</accession>
<dbReference type="GeneID" id="103118749"/>
<dbReference type="PROSITE" id="PS00028">
    <property type="entry name" value="ZINC_FINGER_C2H2_1"/>
    <property type="match status" value="8"/>
</dbReference>
<feature type="domain" description="SCAN box" evidence="15">
    <location>
        <begin position="46"/>
        <end position="127"/>
    </location>
</feature>
<dbReference type="InterPro" id="IPR001909">
    <property type="entry name" value="KRAB"/>
</dbReference>
<keyword evidence="10 12" id="KW-0539">Nucleus</keyword>
<keyword evidence="8" id="KW-0238">DNA-binding</keyword>
<dbReference type="PANTHER" id="PTHR24393:SF15">
    <property type="entry name" value="IP01243P-RELATED"/>
    <property type="match status" value="1"/>
</dbReference>
<evidence type="ECO:0000256" key="4">
    <source>
        <dbReference type="ARBA" id="ARBA00022737"/>
    </source>
</evidence>
<feature type="domain" description="C2H2-type" evidence="14">
    <location>
        <begin position="446"/>
        <end position="473"/>
    </location>
</feature>
<keyword evidence="17" id="KW-1185">Reference proteome</keyword>
<protein>
    <submittedName>
        <fullName evidence="18 19">Zinc finger protein 202 isoform X1</fullName>
    </submittedName>
</protein>
<evidence type="ECO:0000259" key="14">
    <source>
        <dbReference type="PROSITE" id="PS50157"/>
    </source>
</evidence>
<evidence type="ECO:0000256" key="7">
    <source>
        <dbReference type="ARBA" id="ARBA00023015"/>
    </source>
</evidence>
<feature type="domain" description="C2H2-type" evidence="14">
    <location>
        <begin position="559"/>
        <end position="586"/>
    </location>
</feature>
<feature type="domain" description="C2H2-type" evidence="14">
    <location>
        <begin position="615"/>
        <end position="642"/>
    </location>
</feature>
<sequence>MATALEAEDQDLWEEEGILMVKLEDDFTCRPESVLQKDDSVLETSHQNFRCFRYQEAASPREALVRLRELCHKWLRPERRTKEQILELLVLEQFLTVLPRELQSWVRGQRPESGEEAVTLVEGLQKQPRRPRRENIISSSPCMPPWNWRLPISPGSFWESFYIGSCIQKVNDDKQDFSPDSMVTGSWNYSQVTVHVHGQEVLSEEMVPPGAEPDSPSEPQDPPHISADDSQEDTTKSPDLTPEEQSLCQEAELQQSEAPVTQDAAPPEEQNARNPEMAALLTALSQGLVTFKDVAVYFSQDQWSDLDPTQKEFYGEYVLEEDCGIVVSLSFPIPRLDEISHVGEGEPLIQEPQEPQEPEILSFTYTGDRSEDEEEFLEQDDPSMENLHRSALGDKEIHQTPDWEIVFEDDPGRLNERRFGTNISQVNSFTNLQETMPLHNLLGRHHECSICGKNFTCNSHLIRHLRTHTGEKPYKCLECGKSYTRSSHLARHQKVHKMGTSYKFSLNQKDLGETSPVVQADRTPPPVEKPYRCDDCGKTFRWASDLARHQRTHTGEKPFYCTICGKSFSQKSVLTTHQRIHLGGKPYLCGECGEDFSDHRRYLAHRKTHAAQELYLCSECGRCFNHSAAFAKHLRGHASVRPCRCNECGKSFSRRDHLVRHQRTHTGEKPFMCPTCGKSFSRGYHLIRHQRTHSEKTS</sequence>
<dbReference type="SMART" id="SM00349">
    <property type="entry name" value="KRAB"/>
    <property type="match status" value="1"/>
</dbReference>
<dbReference type="SMART" id="SM00355">
    <property type="entry name" value="ZnF_C2H2"/>
    <property type="match status" value="8"/>
</dbReference>
<feature type="domain" description="C2H2-type" evidence="14">
    <location>
        <begin position="474"/>
        <end position="496"/>
    </location>
</feature>
<evidence type="ECO:0000256" key="3">
    <source>
        <dbReference type="ARBA" id="ARBA00022723"/>
    </source>
</evidence>
<dbReference type="Pfam" id="PF00096">
    <property type="entry name" value="zf-C2H2"/>
    <property type="match status" value="7"/>
</dbReference>
<evidence type="ECO:0000313" key="17">
    <source>
        <dbReference type="Proteomes" id="UP001652624"/>
    </source>
</evidence>
<dbReference type="Gene3D" id="1.10.4020.10">
    <property type="entry name" value="DNA breaking-rejoining enzymes"/>
    <property type="match status" value="1"/>
</dbReference>
<dbReference type="Pfam" id="PF01352">
    <property type="entry name" value="KRAB"/>
    <property type="match status" value="1"/>
</dbReference>
<dbReference type="SUPFAM" id="SSF47353">
    <property type="entry name" value="Retrovirus capsid dimerization domain-like"/>
    <property type="match status" value="1"/>
</dbReference>
<feature type="region of interest" description="Disordered" evidence="13">
    <location>
        <begin position="205"/>
        <end position="272"/>
    </location>
</feature>
<dbReference type="PROSITE" id="PS50804">
    <property type="entry name" value="SCAN_BOX"/>
    <property type="match status" value="1"/>
</dbReference>
<dbReference type="InterPro" id="IPR003309">
    <property type="entry name" value="SCAN_dom"/>
</dbReference>
<keyword evidence="3" id="KW-0479">Metal-binding</keyword>
<evidence type="ECO:0000256" key="5">
    <source>
        <dbReference type="ARBA" id="ARBA00022771"/>
    </source>
</evidence>
<dbReference type="PROSITE" id="PS50157">
    <property type="entry name" value="ZINC_FINGER_C2H2_2"/>
    <property type="match status" value="8"/>
</dbReference>
<evidence type="ECO:0000259" key="15">
    <source>
        <dbReference type="PROSITE" id="PS50804"/>
    </source>
</evidence>
<evidence type="ECO:0000256" key="10">
    <source>
        <dbReference type="ARBA" id="ARBA00023242"/>
    </source>
</evidence>
<dbReference type="CDD" id="cd07936">
    <property type="entry name" value="SCAN"/>
    <property type="match status" value="1"/>
</dbReference>
<proteinExistence type="inferred from homology"/>
<dbReference type="Gene3D" id="6.10.140.140">
    <property type="match status" value="1"/>
</dbReference>
<dbReference type="SUPFAM" id="SSF109640">
    <property type="entry name" value="KRAB domain (Kruppel-associated box)"/>
    <property type="match status" value="1"/>
</dbReference>
<keyword evidence="6" id="KW-0862">Zinc</keyword>
<name>A0ABM3WGY7_ERIEU</name>
<evidence type="ECO:0000313" key="19">
    <source>
        <dbReference type="RefSeq" id="XP_060035833.1"/>
    </source>
</evidence>
<keyword evidence="4" id="KW-0677">Repeat</keyword>
<comment type="subcellular location">
    <subcellularLocation>
        <location evidence="1 12">Nucleus</location>
    </subcellularLocation>
</comment>
<dbReference type="InterPro" id="IPR036236">
    <property type="entry name" value="Znf_C2H2_sf"/>
</dbReference>
<dbReference type="RefSeq" id="XP_060035832.1">
    <property type="nucleotide sequence ID" value="XM_060179849.1"/>
</dbReference>
<evidence type="ECO:0000256" key="13">
    <source>
        <dbReference type="SAM" id="MobiDB-lite"/>
    </source>
</evidence>
<dbReference type="SMART" id="SM00431">
    <property type="entry name" value="SCAN"/>
    <property type="match status" value="1"/>
</dbReference>
<feature type="domain" description="C2H2-type" evidence="14">
    <location>
        <begin position="531"/>
        <end position="558"/>
    </location>
</feature>
<evidence type="ECO:0000256" key="6">
    <source>
        <dbReference type="ARBA" id="ARBA00022833"/>
    </source>
</evidence>
<evidence type="ECO:0000256" key="8">
    <source>
        <dbReference type="ARBA" id="ARBA00023125"/>
    </source>
</evidence>
<feature type="domain" description="C2H2-type" evidence="14">
    <location>
        <begin position="587"/>
        <end position="614"/>
    </location>
</feature>
<feature type="domain" description="KRAB" evidence="16">
    <location>
        <begin position="289"/>
        <end position="360"/>
    </location>
</feature>
<evidence type="ECO:0000313" key="18">
    <source>
        <dbReference type="RefSeq" id="XP_060035832.1"/>
    </source>
</evidence>
<dbReference type="InterPro" id="IPR038269">
    <property type="entry name" value="SCAN_sf"/>
</dbReference>
<dbReference type="InterPro" id="IPR013087">
    <property type="entry name" value="Znf_C2H2_type"/>
</dbReference>
<dbReference type="SUPFAM" id="SSF57667">
    <property type="entry name" value="beta-beta-alpha zinc fingers"/>
    <property type="match status" value="4"/>
</dbReference>
<organism evidence="17 19">
    <name type="scientific">Erinaceus europaeus</name>
    <name type="common">Western European hedgehog</name>
    <dbReference type="NCBI Taxonomy" id="9365"/>
    <lineage>
        <taxon>Eukaryota</taxon>
        <taxon>Metazoa</taxon>
        <taxon>Chordata</taxon>
        <taxon>Craniata</taxon>
        <taxon>Vertebrata</taxon>
        <taxon>Euteleostomi</taxon>
        <taxon>Mammalia</taxon>
        <taxon>Eutheria</taxon>
        <taxon>Laurasiatheria</taxon>
        <taxon>Eulipotyphla</taxon>
        <taxon>Erinaceidae</taxon>
        <taxon>Erinaceinae</taxon>
        <taxon>Erinaceus</taxon>
    </lineage>
</organism>
<keyword evidence="7" id="KW-0805">Transcription regulation</keyword>
<dbReference type="CDD" id="cd07765">
    <property type="entry name" value="KRAB_A-box"/>
    <property type="match status" value="1"/>
</dbReference>
<comment type="similarity">
    <text evidence="2">Belongs to the krueppel C2H2-type zinc-finger protein family.</text>
</comment>
<evidence type="ECO:0000256" key="9">
    <source>
        <dbReference type="ARBA" id="ARBA00023163"/>
    </source>
</evidence>
<feature type="domain" description="C2H2-type" evidence="14">
    <location>
        <begin position="643"/>
        <end position="670"/>
    </location>
</feature>
<evidence type="ECO:0000256" key="12">
    <source>
        <dbReference type="PROSITE-ProRule" id="PRU00187"/>
    </source>
</evidence>
<dbReference type="RefSeq" id="XP_060035833.1">
    <property type="nucleotide sequence ID" value="XM_060179850.1"/>
</dbReference>